<evidence type="ECO:0000313" key="3">
    <source>
        <dbReference type="Proteomes" id="UP000244168"/>
    </source>
</evidence>
<keyword evidence="3" id="KW-1185">Reference proteome</keyword>
<dbReference type="Proteomes" id="UP000244168">
    <property type="component" value="Unassembled WGS sequence"/>
</dbReference>
<reference evidence="2 3" key="1">
    <citation type="submission" date="2018-04" db="EMBL/GenBank/DDBJ databases">
        <title>Genomic Encyclopedia of Archaeal and Bacterial Type Strains, Phase II (KMG-II): from individual species to whole genera.</title>
        <authorList>
            <person name="Goeker M."/>
        </authorList>
    </citation>
    <scope>NUCLEOTIDE SEQUENCE [LARGE SCALE GENOMIC DNA]</scope>
    <source>
        <strain evidence="2 3">DSM 26809</strain>
    </source>
</reference>
<dbReference type="EMBL" id="QAOQ01000003">
    <property type="protein sequence ID" value="PTQ98176.1"/>
    <property type="molecule type" value="Genomic_DNA"/>
</dbReference>
<accession>A0A2T5JBD1</accession>
<protein>
    <recommendedName>
        <fullName evidence="4">WD40 repeat protein</fullName>
    </recommendedName>
</protein>
<dbReference type="AlphaFoldDB" id="A0A2T5JBD1"/>
<comment type="caution">
    <text evidence="2">The sequence shown here is derived from an EMBL/GenBank/DDBJ whole genome shotgun (WGS) entry which is preliminary data.</text>
</comment>
<organism evidence="2 3">
    <name type="scientific">Mucilaginibacter yixingensis</name>
    <dbReference type="NCBI Taxonomy" id="1295612"/>
    <lineage>
        <taxon>Bacteria</taxon>
        <taxon>Pseudomonadati</taxon>
        <taxon>Bacteroidota</taxon>
        <taxon>Sphingobacteriia</taxon>
        <taxon>Sphingobacteriales</taxon>
        <taxon>Sphingobacteriaceae</taxon>
        <taxon>Mucilaginibacter</taxon>
    </lineage>
</organism>
<feature type="signal peptide" evidence="1">
    <location>
        <begin position="1"/>
        <end position="35"/>
    </location>
</feature>
<sequence length="357" mass="38971">MVLHGYIIFREQAFKACSFYTFLMKAYLLSTLAVAALLSAQSCKKSADVIAPIKDTTKTVTPPPVDNPPPVNIPSASYNLALLSNTTAFETTPVVSVMANQTHDELSGLAAGHKNPGLLYTHEDSGNANEVYVTNAKGDDLGKIVLDGVYNRDWEDIECGPGPDAGKNYIYVAEIGDNDAAYRSVSVYRFEEPDLTGANAQTVVHVTPQTLQFVYPTGAVNAETLMLDPQTKDLYIATKQPSKSTLYVARYPQSTTTTTTLTPLANFPFDLLTAGDISPDGSEILLRNTGQIWYWKRQTGEDVVTTLLRSPLDAPYGQNEHQGESVCFASDAGGYFTVSETKKYPGDKSQLSFYKRK</sequence>
<feature type="chain" id="PRO_5015499303" description="WD40 repeat protein" evidence="1">
    <location>
        <begin position="36"/>
        <end position="357"/>
    </location>
</feature>
<evidence type="ECO:0008006" key="4">
    <source>
        <dbReference type="Google" id="ProtNLM"/>
    </source>
</evidence>
<evidence type="ECO:0000313" key="2">
    <source>
        <dbReference type="EMBL" id="PTQ98176.1"/>
    </source>
</evidence>
<proteinExistence type="predicted"/>
<dbReference type="SUPFAM" id="SSF63829">
    <property type="entry name" value="Calcium-dependent phosphotriesterase"/>
    <property type="match status" value="1"/>
</dbReference>
<keyword evidence="1" id="KW-0732">Signal</keyword>
<evidence type="ECO:0000256" key="1">
    <source>
        <dbReference type="SAM" id="SignalP"/>
    </source>
</evidence>
<name>A0A2T5JBD1_9SPHI</name>
<gene>
    <name evidence="2" type="ORF">C8P68_103336</name>
</gene>